<organism evidence="2 3">
    <name type="scientific">Suicoccus acidiformans</name>
    <dbReference type="NCBI Taxonomy" id="2036206"/>
    <lineage>
        <taxon>Bacteria</taxon>
        <taxon>Bacillati</taxon>
        <taxon>Bacillota</taxon>
        <taxon>Bacilli</taxon>
        <taxon>Lactobacillales</taxon>
        <taxon>Aerococcaceae</taxon>
        <taxon>Suicoccus</taxon>
    </lineage>
</organism>
<dbReference type="RefSeq" id="WP_118990792.1">
    <property type="nucleotide sequence ID" value="NZ_CP023434.1"/>
</dbReference>
<gene>
    <name evidence="2" type="ORF">CL176_07710</name>
</gene>
<feature type="compositionally biased region" description="Low complexity" evidence="1">
    <location>
        <begin position="107"/>
        <end position="116"/>
    </location>
</feature>
<evidence type="ECO:0008006" key="4">
    <source>
        <dbReference type="Google" id="ProtNLM"/>
    </source>
</evidence>
<dbReference type="KEGG" id="abae:CL176_07710"/>
<dbReference type="Gene3D" id="3.30.1490.480">
    <property type="entry name" value="Endolytic murein transglycosylase"/>
    <property type="match status" value="1"/>
</dbReference>
<dbReference type="AlphaFoldDB" id="A0A347WLD5"/>
<protein>
    <recommendedName>
        <fullName evidence="4">Endolytic transglycosylase MltG</fullName>
    </recommendedName>
</protein>
<proteinExistence type="predicted"/>
<dbReference type="InterPro" id="IPR003770">
    <property type="entry name" value="MLTG-like"/>
</dbReference>
<feature type="compositionally biased region" description="Polar residues" evidence="1">
    <location>
        <begin position="145"/>
        <end position="155"/>
    </location>
</feature>
<evidence type="ECO:0000313" key="2">
    <source>
        <dbReference type="EMBL" id="AXY25892.1"/>
    </source>
</evidence>
<dbReference type="EMBL" id="CP023434">
    <property type="protein sequence ID" value="AXY25892.1"/>
    <property type="molecule type" value="Genomic_DNA"/>
</dbReference>
<dbReference type="Proteomes" id="UP000263232">
    <property type="component" value="Chromosome"/>
</dbReference>
<accession>A0A347WLD5</accession>
<keyword evidence="3" id="KW-1185">Reference proteome</keyword>
<dbReference type="Pfam" id="PF02618">
    <property type="entry name" value="YceG"/>
    <property type="match status" value="1"/>
</dbReference>
<sequence>MKKSTLRNLGIGFLASAVITGLYTTFVQGNAPVPGVELNSIFERTSAETESQLAEREAEVQSLVSDRESLLSEREQLDESFSVISSLEGEIASLQRDNASLTRLTGNQDETTPTNDTDNEGDESQGQELTEEATTTPEAEPDTVGSFTVESGSTSSDIAQQLESQGFIASASEFQELLDAWGLHESIQSGTYNLNSDMSIHDIASILTNGAYYYY</sequence>
<evidence type="ECO:0000256" key="1">
    <source>
        <dbReference type="SAM" id="MobiDB-lite"/>
    </source>
</evidence>
<feature type="region of interest" description="Disordered" evidence="1">
    <location>
        <begin position="98"/>
        <end position="155"/>
    </location>
</feature>
<dbReference type="OrthoDB" id="2138957at2"/>
<name>A0A347WLD5_9LACT</name>
<evidence type="ECO:0000313" key="3">
    <source>
        <dbReference type="Proteomes" id="UP000263232"/>
    </source>
</evidence>
<feature type="compositionally biased region" description="Acidic residues" evidence="1">
    <location>
        <begin position="117"/>
        <end position="131"/>
    </location>
</feature>
<reference evidence="2 3" key="1">
    <citation type="submission" date="2017-09" db="EMBL/GenBank/DDBJ databases">
        <title>Complete genome sequence of Oxytococcus suis strain ZY16052.</title>
        <authorList>
            <person name="Li F."/>
        </authorList>
    </citation>
    <scope>NUCLEOTIDE SEQUENCE [LARGE SCALE GENOMIC DNA]</scope>
    <source>
        <strain evidence="2 3">ZY16052</strain>
    </source>
</reference>